<dbReference type="Gene3D" id="3.20.20.80">
    <property type="entry name" value="Glycosidases"/>
    <property type="match status" value="1"/>
</dbReference>
<accession>A0A840W3M0</accession>
<feature type="transmembrane region" description="Helical" evidence="1">
    <location>
        <begin position="12"/>
        <end position="34"/>
    </location>
</feature>
<dbReference type="GO" id="GO:0080120">
    <property type="term" value="P:CAAX-box protein maturation"/>
    <property type="evidence" value="ECO:0007669"/>
    <property type="project" value="UniProtKB-ARBA"/>
</dbReference>
<name>A0A840W3M0_9ACTN</name>
<keyword evidence="3" id="KW-0645">Protease</keyword>
<proteinExistence type="predicted"/>
<feature type="transmembrane region" description="Helical" evidence="1">
    <location>
        <begin position="122"/>
        <end position="142"/>
    </location>
</feature>
<organism evidence="3 4">
    <name type="scientific">Nocardiopsis metallicus</name>
    <dbReference type="NCBI Taxonomy" id="179819"/>
    <lineage>
        <taxon>Bacteria</taxon>
        <taxon>Bacillati</taxon>
        <taxon>Actinomycetota</taxon>
        <taxon>Actinomycetes</taxon>
        <taxon>Streptosporangiales</taxon>
        <taxon>Nocardiopsidaceae</taxon>
        <taxon>Nocardiopsis</taxon>
    </lineage>
</organism>
<keyword evidence="1" id="KW-0472">Membrane</keyword>
<feature type="transmembrane region" description="Helical" evidence="1">
    <location>
        <begin position="163"/>
        <end position="181"/>
    </location>
</feature>
<evidence type="ECO:0000313" key="4">
    <source>
        <dbReference type="Proteomes" id="UP000579647"/>
    </source>
</evidence>
<keyword evidence="4" id="KW-1185">Reference proteome</keyword>
<evidence type="ECO:0000259" key="2">
    <source>
        <dbReference type="Pfam" id="PF02517"/>
    </source>
</evidence>
<dbReference type="InterPro" id="IPR003675">
    <property type="entry name" value="Rce1/LyrA-like_dom"/>
</dbReference>
<dbReference type="Proteomes" id="UP000579647">
    <property type="component" value="Unassembled WGS sequence"/>
</dbReference>
<feature type="transmembrane region" description="Helical" evidence="1">
    <location>
        <begin position="187"/>
        <end position="208"/>
    </location>
</feature>
<keyword evidence="1" id="KW-0812">Transmembrane</keyword>
<reference evidence="3 4" key="1">
    <citation type="submission" date="2020-08" db="EMBL/GenBank/DDBJ databases">
        <title>Sequencing the genomes of 1000 actinobacteria strains.</title>
        <authorList>
            <person name="Klenk H.-P."/>
        </authorList>
    </citation>
    <scope>NUCLEOTIDE SEQUENCE [LARGE SCALE GENOMIC DNA]</scope>
    <source>
        <strain evidence="3 4">DSM 44598</strain>
    </source>
</reference>
<keyword evidence="3" id="KW-0378">Hydrolase</keyword>
<evidence type="ECO:0000256" key="1">
    <source>
        <dbReference type="SAM" id="Phobius"/>
    </source>
</evidence>
<evidence type="ECO:0000313" key="3">
    <source>
        <dbReference type="EMBL" id="MBB5490672.1"/>
    </source>
</evidence>
<feature type="domain" description="CAAX prenyl protease 2/Lysostaphin resistance protein A-like" evidence="2">
    <location>
        <begin position="129"/>
        <end position="214"/>
    </location>
</feature>
<dbReference type="AlphaFoldDB" id="A0A840W3M0"/>
<dbReference type="Pfam" id="PF02517">
    <property type="entry name" value="Rce1-like"/>
    <property type="match status" value="1"/>
</dbReference>
<gene>
    <name evidence="3" type="ORF">HNR07_001809</name>
</gene>
<comment type="caution">
    <text evidence="3">The sequence shown here is derived from an EMBL/GenBank/DDBJ whole genome shotgun (WGS) entry which is preliminary data.</text>
</comment>
<feature type="transmembrane region" description="Helical" evidence="1">
    <location>
        <begin position="54"/>
        <end position="76"/>
    </location>
</feature>
<dbReference type="RefSeq" id="WP_184364242.1">
    <property type="nucleotide sequence ID" value="NZ_BAAAKM010000086.1"/>
</dbReference>
<dbReference type="EMBL" id="JACHDO010000001">
    <property type="protein sequence ID" value="MBB5490672.1"/>
    <property type="molecule type" value="Genomic_DNA"/>
</dbReference>
<dbReference type="SUPFAM" id="SSF51445">
    <property type="entry name" value="(Trans)glycosidases"/>
    <property type="match status" value="1"/>
</dbReference>
<keyword evidence="1" id="KW-1133">Transmembrane helix</keyword>
<feature type="transmembrane region" description="Helical" evidence="1">
    <location>
        <begin position="88"/>
        <end position="110"/>
    </location>
</feature>
<dbReference type="GO" id="GO:0006508">
    <property type="term" value="P:proteolysis"/>
    <property type="evidence" value="ECO:0007669"/>
    <property type="project" value="UniProtKB-KW"/>
</dbReference>
<protein>
    <submittedName>
        <fullName evidence="3">Membrane protease YdiL (CAAX protease family)</fullName>
    </submittedName>
</protein>
<sequence>MPQPEPFRRHGALARIGLLVLAFTLAGVGTLALVNALPFDPEQPLGRAVRSGTLLLVVLPLVWFLCRSAGTTLSAIGMATPGKAWPPLLAATLTCLVVPALIVAAALLVGDATLGASLTPSLLGTTALAALLLALLLGPQILAEELVFRGYVQHVLGFRLSQLTVVLAQAVLYAGAMSLVLGEVGDLFNLVLAGVFFGLLRMTTGGIWAGTGARLALAATAVVLDRVGIAFGSPAWEPVLNIGTGVATYLVVRYLFAAHPELVQVPDRQQEALPRQRLSLRGIMYDVGSSYMPGQNSRERWNPEAVREDMRVIREDLHCTTVSLFGYDLNRLEQGARLALMQGLDVWLQPRSVDARHPELIEHVGGAAEVAERLISEHPGRVVLNVGCELTILNRGILPGRDMGRRAGALYVFAMFPVYHNLRLNRLLRTLAATARNRFSGPLSYGAGTWEEVDWTPFDIVGVDYYFDEITRSSYRQGLRTLQRWDKPVVVTEFGCCSYRGAEAKGGSGADPMDWSDLDDRRVRGDLVRDERVQADMIEWSIDVYETENVHGAFLCMFVEGDCRYSPDPTRDLDMASFGIVRPPALESGLSPDDGHWEPKEGFHALARRYGSEVGSADGTGRA</sequence>
<dbReference type="GO" id="GO:0004175">
    <property type="term" value="F:endopeptidase activity"/>
    <property type="evidence" value="ECO:0007669"/>
    <property type="project" value="UniProtKB-ARBA"/>
</dbReference>
<dbReference type="InterPro" id="IPR017853">
    <property type="entry name" value="GH"/>
</dbReference>